<protein>
    <submittedName>
        <fullName evidence="3">SDR family oxidoreductase</fullName>
    </submittedName>
</protein>
<dbReference type="PANTHER" id="PTHR24321">
    <property type="entry name" value="DEHYDROGENASES, SHORT CHAIN"/>
    <property type="match status" value="1"/>
</dbReference>
<evidence type="ECO:0000313" key="3">
    <source>
        <dbReference type="EMBL" id="MDC8753920.1"/>
    </source>
</evidence>
<evidence type="ECO:0000256" key="1">
    <source>
        <dbReference type="ARBA" id="ARBA00006484"/>
    </source>
</evidence>
<dbReference type="InterPro" id="IPR020904">
    <property type="entry name" value="Sc_DH/Rdtase_CS"/>
</dbReference>
<accession>A0ABT5JME1</accession>
<dbReference type="Pfam" id="PF13561">
    <property type="entry name" value="adh_short_C2"/>
    <property type="match status" value="1"/>
</dbReference>
<dbReference type="EMBL" id="JAQQXQ010000002">
    <property type="protein sequence ID" value="MDC8753920.1"/>
    <property type="molecule type" value="Genomic_DNA"/>
</dbReference>
<dbReference type="Proteomes" id="UP001216558">
    <property type="component" value="Unassembled WGS sequence"/>
</dbReference>
<proteinExistence type="inferred from homology"/>
<dbReference type="InterPro" id="IPR002347">
    <property type="entry name" value="SDR_fam"/>
</dbReference>
<evidence type="ECO:0000313" key="4">
    <source>
        <dbReference type="Proteomes" id="UP001216558"/>
    </source>
</evidence>
<reference evidence="3 4" key="1">
    <citation type="submission" date="2022-10" db="EMBL/GenBank/DDBJ databases">
        <title>Erythrobacter sp. sf7 Genome sequencing.</title>
        <authorList>
            <person name="Park S."/>
        </authorList>
    </citation>
    <scope>NUCLEOTIDE SEQUENCE [LARGE SCALE GENOMIC DNA]</scope>
    <source>
        <strain evidence="4">sf7</strain>
    </source>
</reference>
<dbReference type="PRINTS" id="PR00080">
    <property type="entry name" value="SDRFAMILY"/>
</dbReference>
<dbReference type="SUPFAM" id="SSF51735">
    <property type="entry name" value="NAD(P)-binding Rossmann-fold domains"/>
    <property type="match status" value="1"/>
</dbReference>
<comment type="caution">
    <text evidence="3">The sequence shown here is derived from an EMBL/GenBank/DDBJ whole genome shotgun (WGS) entry which is preliminary data.</text>
</comment>
<comment type="similarity">
    <text evidence="1">Belongs to the short-chain dehydrogenases/reductases (SDR) family.</text>
</comment>
<sequence length="264" mass="26450">MPDLSGKVAIVTGCASGIGAATVRRFAADGAKVLGTDMDEARGAALCGEVGALFAQQDVSDRALWPQIVARAVEAFGRLDILVNNAGMVSGAGIGDLDDEAMFAAWDRVIAVNLTGTMAGCRAAIAAMRDNPGGAPGKQGAGAIVNIASTTAIAPLPTDAGYSASKGAVRVLSKSVATWCAKQGLNIRCNTVIPGATHTGILDAAEQQTPGLIAAVAATSPLNRLADPAETAAAIAFLASDECPFMTGAEMLVDGAAMAIHPGF</sequence>
<keyword evidence="4" id="KW-1185">Reference proteome</keyword>
<dbReference type="PANTHER" id="PTHR24321:SF15">
    <property type="entry name" value="OXIDOREDUCTASE UCPA"/>
    <property type="match status" value="1"/>
</dbReference>
<dbReference type="PRINTS" id="PR00081">
    <property type="entry name" value="GDHRDH"/>
</dbReference>
<dbReference type="PROSITE" id="PS00061">
    <property type="entry name" value="ADH_SHORT"/>
    <property type="match status" value="1"/>
</dbReference>
<dbReference type="InterPro" id="IPR036291">
    <property type="entry name" value="NAD(P)-bd_dom_sf"/>
</dbReference>
<organism evidence="3 4">
    <name type="scientific">Erythrobacter fulvus</name>
    <dbReference type="NCBI Taxonomy" id="2987523"/>
    <lineage>
        <taxon>Bacteria</taxon>
        <taxon>Pseudomonadati</taxon>
        <taxon>Pseudomonadota</taxon>
        <taxon>Alphaproteobacteria</taxon>
        <taxon>Sphingomonadales</taxon>
        <taxon>Erythrobacteraceae</taxon>
        <taxon>Erythrobacter/Porphyrobacter group</taxon>
        <taxon>Erythrobacter</taxon>
    </lineage>
</organism>
<evidence type="ECO:0000256" key="2">
    <source>
        <dbReference type="ARBA" id="ARBA00023002"/>
    </source>
</evidence>
<dbReference type="Gene3D" id="3.40.50.720">
    <property type="entry name" value="NAD(P)-binding Rossmann-like Domain"/>
    <property type="match status" value="1"/>
</dbReference>
<keyword evidence="2" id="KW-0560">Oxidoreductase</keyword>
<dbReference type="RefSeq" id="WP_273676588.1">
    <property type="nucleotide sequence ID" value="NZ_JAQQXQ010000002.1"/>
</dbReference>
<name>A0ABT5JME1_9SPHN</name>
<gene>
    <name evidence="3" type="ORF">OIK40_04600</name>
</gene>